<evidence type="ECO:0000313" key="3">
    <source>
        <dbReference type="Proteomes" id="UP000192731"/>
    </source>
</evidence>
<keyword evidence="1" id="KW-0812">Transmembrane</keyword>
<proteinExistence type="predicted"/>
<dbReference type="EMBL" id="FWWT01000023">
    <property type="protein sequence ID" value="SMB96456.1"/>
    <property type="molecule type" value="Genomic_DNA"/>
</dbReference>
<dbReference type="AlphaFoldDB" id="A0A1W1VSZ9"/>
<name>A0A1W1VSZ9_DESTI</name>
<feature type="transmembrane region" description="Helical" evidence="1">
    <location>
        <begin position="77"/>
        <end position="95"/>
    </location>
</feature>
<reference evidence="2 3" key="1">
    <citation type="submission" date="2017-04" db="EMBL/GenBank/DDBJ databases">
        <authorList>
            <person name="Afonso C.L."/>
            <person name="Miller P.J."/>
            <person name="Scott M.A."/>
            <person name="Spackman E."/>
            <person name="Goraichik I."/>
            <person name="Dimitrov K.M."/>
            <person name="Suarez D.L."/>
            <person name="Swayne D.E."/>
        </authorList>
    </citation>
    <scope>NUCLEOTIDE SEQUENCE [LARGE SCALE GENOMIC DNA]</scope>
    <source>
        <strain evidence="2 3">DSM 11270</strain>
    </source>
</reference>
<gene>
    <name evidence="2" type="ORF">SAMN00017405_1545</name>
</gene>
<feature type="transmembrane region" description="Helical" evidence="1">
    <location>
        <begin position="6"/>
        <end position="28"/>
    </location>
</feature>
<feature type="transmembrane region" description="Helical" evidence="1">
    <location>
        <begin position="135"/>
        <end position="159"/>
    </location>
</feature>
<keyword evidence="3" id="KW-1185">Reference proteome</keyword>
<dbReference type="Proteomes" id="UP000192731">
    <property type="component" value="Unassembled WGS sequence"/>
</dbReference>
<organism evidence="2 3">
    <name type="scientific">Desulfonispora thiosulfatigenes DSM 11270</name>
    <dbReference type="NCBI Taxonomy" id="656914"/>
    <lineage>
        <taxon>Bacteria</taxon>
        <taxon>Bacillati</taxon>
        <taxon>Bacillota</taxon>
        <taxon>Clostridia</taxon>
        <taxon>Eubacteriales</taxon>
        <taxon>Peptococcaceae</taxon>
        <taxon>Desulfonispora</taxon>
    </lineage>
</organism>
<dbReference type="InterPro" id="IPR031360">
    <property type="entry name" value="TrpP"/>
</dbReference>
<dbReference type="OrthoDB" id="2243651at2"/>
<dbReference type="STRING" id="656914.SAMN00017405_1545"/>
<keyword evidence="1" id="KW-0472">Membrane</keyword>
<feature type="transmembrane region" description="Helical" evidence="1">
    <location>
        <begin position="49"/>
        <end position="71"/>
    </location>
</feature>
<feature type="transmembrane region" description="Helical" evidence="1">
    <location>
        <begin position="102"/>
        <end position="129"/>
    </location>
</feature>
<evidence type="ECO:0000256" key="1">
    <source>
        <dbReference type="SAM" id="Phobius"/>
    </source>
</evidence>
<keyword evidence="1" id="KW-1133">Transmembrane helix</keyword>
<dbReference type="RefSeq" id="WP_084054393.1">
    <property type="nucleotide sequence ID" value="NZ_FWWT01000023.1"/>
</dbReference>
<evidence type="ECO:0000313" key="2">
    <source>
        <dbReference type="EMBL" id="SMB96456.1"/>
    </source>
</evidence>
<accession>A0A1W1VSZ9</accession>
<protein>
    <submittedName>
        <fullName evidence="2">Tryptophan transporter TrpP</fullName>
    </submittedName>
</protein>
<sequence length="178" mass="18997">MKIKEIVQVSLLLGIGMILHLIIPGYGAGMKPDLLLSMLFIIIFMKKDFKLSMLAGVVAGLLCMLTTQFPGGQLPNLIDKIATAFLVYILVKLFFGRIPDLIGIGIIGAIGTLFSGSVFLITALALVGIPAPFGILFTTVVVPATILNTIGIVILYPIVRFSSGIVEKSKPIDVLKKA</sequence>
<dbReference type="Pfam" id="PF17099">
    <property type="entry name" value="TrpP"/>
    <property type="match status" value="1"/>
</dbReference>